<dbReference type="PANTHER" id="PTHR30429:SF1">
    <property type="entry name" value="D-METHIONINE-BINDING LIPOPROTEIN METQ-RELATED"/>
    <property type="match status" value="1"/>
</dbReference>
<evidence type="ECO:0000256" key="3">
    <source>
        <dbReference type="ARBA" id="ARBA00023136"/>
    </source>
</evidence>
<dbReference type="NCBIfam" id="TIGR00363">
    <property type="entry name" value="MetQ/NlpA family lipoprotein"/>
    <property type="match status" value="1"/>
</dbReference>
<evidence type="ECO:0000313" key="7">
    <source>
        <dbReference type="EMBL" id="PTM61363.1"/>
    </source>
</evidence>
<dbReference type="GO" id="GO:0016020">
    <property type="term" value="C:membrane"/>
    <property type="evidence" value="ECO:0007669"/>
    <property type="project" value="UniProtKB-SubCell"/>
</dbReference>
<dbReference type="CDD" id="cd13598">
    <property type="entry name" value="PBP2_lipoprotein_IlpA_like"/>
    <property type="match status" value="1"/>
</dbReference>
<dbReference type="Pfam" id="PF03180">
    <property type="entry name" value="Lipoprotein_9"/>
    <property type="match status" value="1"/>
</dbReference>
<keyword evidence="4" id="KW-0564">Palmitate</keyword>
<dbReference type="PANTHER" id="PTHR30429">
    <property type="entry name" value="D-METHIONINE-BINDING LIPOPROTEIN METQ"/>
    <property type="match status" value="1"/>
</dbReference>
<accession>A0A2T4ZHD0</accession>
<dbReference type="PROSITE" id="PS51318">
    <property type="entry name" value="TAT"/>
    <property type="match status" value="1"/>
</dbReference>
<dbReference type="InterPro" id="IPR004872">
    <property type="entry name" value="Lipoprotein_NlpA"/>
</dbReference>
<proteinExistence type="inferred from homology"/>
<sequence>MTTFIDRRTLLAGAAAGLVAAPAIVRAQARTALRVGVTAGPHAQILEAVKPVAAARGLDLRIVEFSDYILPNAALAGGDLDVNSYQHKPFLDQQNADRKYGLVGVGFTVNFPIGVYSKKHKSFAEVPAGGQVSIPNDPTNGARALLLFQDKGIIKLKDGVGLKPTVADIIQNEKRLRFIELEAAQTARSLDDVAAAVINTNYALSVGLNPGRDAILREDPKGPYVNLIAVREADKDKPWVKPFVESYQSAEVKAFIERTFQGSVLPSW</sequence>
<evidence type="ECO:0000256" key="6">
    <source>
        <dbReference type="PIRNR" id="PIRNR002854"/>
    </source>
</evidence>
<dbReference type="AlphaFoldDB" id="A0A2T4ZHD0"/>
<dbReference type="InterPro" id="IPR006311">
    <property type="entry name" value="TAT_signal"/>
</dbReference>
<dbReference type="Proteomes" id="UP000241808">
    <property type="component" value="Unassembled WGS sequence"/>
</dbReference>
<dbReference type="RefSeq" id="WP_108173845.1">
    <property type="nucleotide sequence ID" value="NZ_PZZL01000001.1"/>
</dbReference>
<evidence type="ECO:0000256" key="4">
    <source>
        <dbReference type="ARBA" id="ARBA00023139"/>
    </source>
</evidence>
<keyword evidence="5 6" id="KW-0449">Lipoprotein</keyword>
<name>A0A2T4ZHD0_9HYPH</name>
<evidence type="ECO:0000256" key="2">
    <source>
        <dbReference type="ARBA" id="ARBA00022729"/>
    </source>
</evidence>
<comment type="caution">
    <text evidence="7">The sequence shown here is derived from an EMBL/GenBank/DDBJ whole genome shotgun (WGS) entry which is preliminary data.</text>
</comment>
<gene>
    <name evidence="7" type="ORF">C8P69_10130</name>
</gene>
<organism evidence="7 8">
    <name type="scientific">Phreatobacter oligotrophus</name>
    <dbReference type="NCBI Taxonomy" id="1122261"/>
    <lineage>
        <taxon>Bacteria</taxon>
        <taxon>Pseudomonadati</taxon>
        <taxon>Pseudomonadota</taxon>
        <taxon>Alphaproteobacteria</taxon>
        <taxon>Hyphomicrobiales</taxon>
        <taxon>Phreatobacteraceae</taxon>
        <taxon>Phreatobacter</taxon>
    </lineage>
</organism>
<comment type="subcellular location">
    <subcellularLocation>
        <location evidence="1">Membrane</location>
        <topology evidence="1">Lipid-anchor</topology>
    </subcellularLocation>
</comment>
<dbReference type="Gene3D" id="3.40.190.10">
    <property type="entry name" value="Periplasmic binding protein-like II"/>
    <property type="match status" value="2"/>
</dbReference>
<reference evidence="7 8" key="1">
    <citation type="submission" date="2018-04" db="EMBL/GenBank/DDBJ databases">
        <title>Genomic Encyclopedia of Archaeal and Bacterial Type Strains, Phase II (KMG-II): from individual species to whole genera.</title>
        <authorList>
            <person name="Goeker M."/>
        </authorList>
    </citation>
    <scope>NUCLEOTIDE SEQUENCE [LARGE SCALE GENOMIC DNA]</scope>
    <source>
        <strain evidence="7 8">DSM 25521</strain>
    </source>
</reference>
<evidence type="ECO:0000256" key="1">
    <source>
        <dbReference type="ARBA" id="ARBA00004635"/>
    </source>
</evidence>
<keyword evidence="8" id="KW-1185">Reference proteome</keyword>
<evidence type="ECO:0000313" key="8">
    <source>
        <dbReference type="Proteomes" id="UP000241808"/>
    </source>
</evidence>
<keyword evidence="2" id="KW-0732">Signal</keyword>
<dbReference type="OrthoDB" id="9812878at2"/>
<dbReference type="EMBL" id="PZZL01000001">
    <property type="protein sequence ID" value="PTM61363.1"/>
    <property type="molecule type" value="Genomic_DNA"/>
</dbReference>
<comment type="similarity">
    <text evidence="6">Belongs to the nlpA lipoprotein family.</text>
</comment>
<protein>
    <recommendedName>
        <fullName evidence="6">Lipoprotein</fullName>
    </recommendedName>
</protein>
<evidence type="ECO:0000256" key="5">
    <source>
        <dbReference type="ARBA" id="ARBA00023288"/>
    </source>
</evidence>
<dbReference type="PIRSF" id="PIRSF002854">
    <property type="entry name" value="MetQ"/>
    <property type="match status" value="1"/>
</dbReference>
<keyword evidence="3" id="KW-0472">Membrane</keyword>
<dbReference type="SUPFAM" id="SSF53850">
    <property type="entry name" value="Periplasmic binding protein-like II"/>
    <property type="match status" value="1"/>
</dbReference>